<proteinExistence type="predicted"/>
<comment type="caution">
    <text evidence="1">The sequence shown here is derived from an EMBL/GenBank/DDBJ whole genome shotgun (WGS) entry which is preliminary data.</text>
</comment>
<gene>
    <name evidence="1" type="ORF">GF867_05135</name>
</gene>
<dbReference type="EMBL" id="WJQT01000005">
    <property type="protein sequence ID" value="MRJ46948.1"/>
    <property type="molecule type" value="Genomic_DNA"/>
</dbReference>
<dbReference type="RefSeq" id="WP_153832037.1">
    <property type="nucleotide sequence ID" value="NZ_WJQT01000005.1"/>
</dbReference>
<organism evidence="1 2">
    <name type="scientific">Fundicoccus ignavus</name>
    <dbReference type="NCBI Taxonomy" id="2664442"/>
    <lineage>
        <taxon>Bacteria</taxon>
        <taxon>Bacillati</taxon>
        <taxon>Bacillota</taxon>
        <taxon>Bacilli</taxon>
        <taxon>Lactobacillales</taxon>
        <taxon>Aerococcaceae</taxon>
        <taxon>Fundicoccus</taxon>
    </lineage>
</organism>
<dbReference type="Proteomes" id="UP000440066">
    <property type="component" value="Unassembled WGS sequence"/>
</dbReference>
<evidence type="ECO:0000313" key="1">
    <source>
        <dbReference type="EMBL" id="MRJ46948.1"/>
    </source>
</evidence>
<dbReference type="AlphaFoldDB" id="A0A844BY40"/>
<sequence length="190" mass="21366">MSRAYTFIRLSDDEIETEIRTSISELASMGLHAIHHTAPYSTSHYTDRKIIKKYCASARRGGDGIMVPGDSDIPFPTYQLHCYIEMSNKGNAAIDAMLDEIVSSNGFGIMMEHTWRRNFDPEGLSYMFQSAKAKGIDITTRSEALKRFGNLLEIGDPYSGEEKDETAQPFYVVDRTGMVFENINSVSEIL</sequence>
<reference evidence="1 2" key="1">
    <citation type="submission" date="2019-11" db="EMBL/GenBank/DDBJ databases">
        <title>Characterisation of Fundicoccus ignavus gen. nov. sp. nov., a novel genus of the family Aerococcaceae from bulk tank milk.</title>
        <authorList>
            <person name="Siebert A."/>
            <person name="Huptas C."/>
            <person name="Wenning M."/>
            <person name="Scherer S."/>
            <person name="Doll E.V."/>
        </authorList>
    </citation>
    <scope>NUCLEOTIDE SEQUENCE [LARGE SCALE GENOMIC DNA]</scope>
    <source>
        <strain evidence="1 2">DSM 109652</strain>
    </source>
</reference>
<name>A0A844BY40_9LACT</name>
<accession>A0A844BY40</accession>
<protein>
    <submittedName>
        <fullName evidence="1">Uncharacterized protein</fullName>
    </submittedName>
</protein>
<evidence type="ECO:0000313" key="2">
    <source>
        <dbReference type="Proteomes" id="UP000440066"/>
    </source>
</evidence>